<evidence type="ECO:0000313" key="5">
    <source>
        <dbReference type="Proteomes" id="UP001057375"/>
    </source>
</evidence>
<evidence type="ECO:0000256" key="3">
    <source>
        <dbReference type="SAM" id="Phobius"/>
    </source>
</evidence>
<keyword evidence="2" id="KW-0677">Repeat</keyword>
<keyword evidence="5" id="KW-1185">Reference proteome</keyword>
<keyword evidence="3" id="KW-0812">Transmembrane</keyword>
<gene>
    <name evidence="4" type="ORF">ADUPG1_008520</name>
</gene>
<dbReference type="EMBL" id="BQXS01010969">
    <property type="protein sequence ID" value="GKT35343.1"/>
    <property type="molecule type" value="Genomic_DNA"/>
</dbReference>
<comment type="caution">
    <text evidence="4">The sequence shown here is derived from an EMBL/GenBank/DDBJ whole genome shotgun (WGS) entry which is preliminary data.</text>
</comment>
<proteinExistence type="predicted"/>
<dbReference type="Gene3D" id="3.80.10.10">
    <property type="entry name" value="Ribonuclease Inhibitor"/>
    <property type="match status" value="6"/>
</dbReference>
<evidence type="ECO:0000256" key="1">
    <source>
        <dbReference type="ARBA" id="ARBA00022614"/>
    </source>
</evidence>
<feature type="transmembrane region" description="Helical" evidence="3">
    <location>
        <begin position="28"/>
        <end position="50"/>
    </location>
</feature>
<keyword evidence="3" id="KW-1133">Transmembrane helix</keyword>
<organism evidence="4 5">
    <name type="scientific">Aduncisulcus paluster</name>
    <dbReference type="NCBI Taxonomy" id="2918883"/>
    <lineage>
        <taxon>Eukaryota</taxon>
        <taxon>Metamonada</taxon>
        <taxon>Carpediemonas-like organisms</taxon>
        <taxon>Aduncisulcus</taxon>
    </lineage>
</organism>
<accession>A0ABQ5KSA0</accession>
<dbReference type="PROSITE" id="PS51450">
    <property type="entry name" value="LRR"/>
    <property type="match status" value="6"/>
</dbReference>
<dbReference type="PANTHER" id="PTHR46652">
    <property type="entry name" value="LEUCINE-RICH REPEAT AND IQ DOMAIN-CONTAINING PROTEIN 1-RELATED"/>
    <property type="match status" value="1"/>
</dbReference>
<dbReference type="InterPro" id="IPR032675">
    <property type="entry name" value="LRR_dom_sf"/>
</dbReference>
<dbReference type="InterPro" id="IPR050836">
    <property type="entry name" value="SDS22/Internalin_LRR"/>
</dbReference>
<evidence type="ECO:0000256" key="2">
    <source>
        <dbReference type="ARBA" id="ARBA00022737"/>
    </source>
</evidence>
<sequence>MKQNRSDRTFLKTVLYSIKQLIRNLGPLFFLIVSSVITSFSIIGMFFILIHSSSAAYMIPMPSDVRSLLCSQAGYSVSNCDITPLDMAGLEAVIGGNLSVGDIEWTQYLIGTYLLSLNDNSIDDISYLSSIPYLDELYLGNNSITDLSELELFHHLSTFRVADNPDIYDISIIFKNIGMEKLVLADKDVNEFIAICHAESDGEFWIFLSGIFPFLADDYDSKHDYYFPDSCSLNSSSAAGSSDGSCFGATNCPVISQNQVYRAGASSYECSMVSKEGQDSSGNTVCYTIHDDNLRDYLVSTLGAYLNGGIIPIHLLRNVTGTVVLSDAEGIIKSLRGLEYATKLTGLNLCQDSSGNTVCYTIHDDNLRDYLVSTLCAYLNGGIIPIHLLRNVTGTVVLSDAEGIIKSLRGLEYATKLTGLNLCRYDLSGSLRGVEYDDDEVVYDRNVVKILTRHVSDGTLSFGLSELCVSSCGIEKIEDILDFPLPSNSYTYPFKLTSLDLSDNAISDVSILLTSPLFLHDSSAILSTLVLDNNLICDPDGVSSVLKDSSFFGSSLNLSIEDQTCMCSMPVSFSNHQVCRQVSPGRWNVECWKGYYYDEATKSCEMHCNSFTESMASTGCETSYVGDNAKEYYYEGVEGMRLGLIDGSSDSLAGLSEYGWNETTGDLFQLYIPDSNFRDALCSQIDPIPTDCDFSEFDLALNITNFDGGALDIYSITGAEYLISSYKFSVYYNYISKISPISKLNQLTHLWIQDDSTANNMNVSDLSSLINLNRLFWATIYGNPQLNDISVFYRNLGMEDLYLSYLVSPSYLPLCRSEENSVFEDFYMDLFPRSSISSDYLFTNVCSLNESGNDYCINSPFNPKCPSIIANQIYDEEEDELKCSMIAKEGVDGDGNLLCYTVHDSLIRDYLKTNCVTTSSDFISVDLLRTANSCSLLDLSNISADVSNITSLQGLEYTQGNNCGITDLILDGYDLSGVDQSSSYDRLVVQLLSKHVSLLSNETGLQSLSCSSCGISRIEDILDLTPIHSEDHITKKFKITSLNLSNNNISDVSMLITSDLFPHEVDSILYDLDLSGNFICDPDGISTSLLDYSSFGNTLFNSNLNIYDQTCKCTAPVSSGAFQVCREIYPERWDVECWNGYYYHTNTNLCEPASDDTELIKTRVCERNPHKKAVYTDGTLFCACRSAWYGDNCEYLYQVFIPDQTLRESVCLAAGYGSTLCDVSEFEMAGLTGLFSATESAIVSVEGIQKLIQIDVLDLNSNDISYISPVSSLSQLLSLNISGENGGNMTIGDLSSLRSLFRLKKLILQGNIYVTDLSMFYHNIGIEWMDIADADENLYISTCRAEDDGEYWDYTTSVFPVHLNEGSTTATTTARYYIDNQCSLGSNSCSGVTSCPIIKRNEVYQYSTNMCSVIAESDSGNCYTIHDPNIRIYLKDECLEWDDPESNGVISVATMRSSLKSDCSSLSLSDVTSHSSVSIDVITSLRGLEFAQGVDGSDNNIGLTSLDVSGYNLDGDGSSYDDRLTVQVLTSHVKYAPFESGLVSLVASGCEIKKIENIINVTPIHSGESGYVGYHESLRLQTLDLSNNDISDVSVLLTQQVFDPTLLTSLDLSNNPLCDVANIIYELGQYFTNITFDSTNISSSGCPCSDPIDFSAHTTCKLNDDGVSYGIGCWNGYYYDKGSKQCIKACPVGFSLSSDGITCETDELVLEDNALRCRVCENSERFVPVIEKYEQYVSCGYYGGITGDLIQYIDVPDFRLHKAICLASDSQHDND</sequence>
<evidence type="ECO:0000313" key="4">
    <source>
        <dbReference type="EMBL" id="GKT35343.1"/>
    </source>
</evidence>
<dbReference type="SUPFAM" id="SSF52058">
    <property type="entry name" value="L domain-like"/>
    <property type="match status" value="3"/>
</dbReference>
<name>A0ABQ5KSA0_9EUKA</name>
<protein>
    <recommendedName>
        <fullName evidence="6">Receptor-like protein kinase</fullName>
    </recommendedName>
</protein>
<reference evidence="4" key="1">
    <citation type="submission" date="2022-03" db="EMBL/GenBank/DDBJ databases">
        <title>Draft genome sequence of Aduncisulcus paluster, a free-living microaerophilic Fornicata.</title>
        <authorList>
            <person name="Yuyama I."/>
            <person name="Kume K."/>
            <person name="Tamura T."/>
            <person name="Inagaki Y."/>
            <person name="Hashimoto T."/>
        </authorList>
    </citation>
    <scope>NUCLEOTIDE SEQUENCE</scope>
    <source>
        <strain evidence="4">NY0171</strain>
    </source>
</reference>
<dbReference type="InterPro" id="IPR001611">
    <property type="entry name" value="Leu-rich_rpt"/>
</dbReference>
<dbReference type="Proteomes" id="UP001057375">
    <property type="component" value="Unassembled WGS sequence"/>
</dbReference>
<dbReference type="PANTHER" id="PTHR46652:SF3">
    <property type="entry name" value="LEUCINE-RICH REPEAT-CONTAINING PROTEIN 9"/>
    <property type="match status" value="1"/>
</dbReference>
<keyword evidence="1" id="KW-0433">Leucine-rich repeat</keyword>
<evidence type="ECO:0008006" key="6">
    <source>
        <dbReference type="Google" id="ProtNLM"/>
    </source>
</evidence>
<keyword evidence="3" id="KW-0472">Membrane</keyword>